<reference evidence="2" key="1">
    <citation type="submission" date="2017-10" db="EMBL/GenBank/DDBJ databases">
        <authorList>
            <person name="Gaisin V.A."/>
            <person name="Rysina M.S."/>
            <person name="Grouzdev D.S."/>
        </authorList>
    </citation>
    <scope>NUCLEOTIDE SEQUENCE [LARGE SCALE GENOMIC DNA]</scope>
    <source>
        <strain evidence="2">V1</strain>
    </source>
</reference>
<dbReference type="Pfam" id="PF14196">
    <property type="entry name" value="ATC_hydrolase"/>
    <property type="match status" value="1"/>
</dbReference>
<sequence>MKDIINTEYYLSIRSKMIREFSAMYKGARKELSLHFNEGKIDYLQQESQSDYEKLFEELPYIGGRKNADTINLIMGAIALSIIRPLEREKLTDRQIGKVIYEAFNGYFEARPNIINRIVGYIATSKFYAGKMKKQIELSSRRKYEDDFVSEYVESEGRDFDFGYNYVECAIHKLFKTYKVERFLKYVCLGDYVMFRSFGIGFTRTQTIANGASFCDFRFRRRGETYSGWPPDDLPEWSET</sequence>
<dbReference type="EMBL" id="PDNZ01000013">
    <property type="protein sequence ID" value="PWW80978.1"/>
    <property type="molecule type" value="Genomic_DNA"/>
</dbReference>
<dbReference type="Proteomes" id="UP000246278">
    <property type="component" value="Unassembled WGS sequence"/>
</dbReference>
<dbReference type="AlphaFoldDB" id="A0A317T2P8"/>
<protein>
    <recommendedName>
        <fullName evidence="3">L-2-amino-thiazoline-4-carboxylic acid hydrolase</fullName>
    </recommendedName>
</protein>
<evidence type="ECO:0008006" key="3">
    <source>
        <dbReference type="Google" id="ProtNLM"/>
    </source>
</evidence>
<accession>A0A317T2P8</accession>
<gene>
    <name evidence="1" type="ORF">CR164_12710</name>
</gene>
<evidence type="ECO:0000313" key="2">
    <source>
        <dbReference type="Proteomes" id="UP000246278"/>
    </source>
</evidence>
<name>A0A317T2P8_9CHLB</name>
<comment type="caution">
    <text evidence="1">The sequence shown here is derived from an EMBL/GenBank/DDBJ whole genome shotgun (WGS) entry which is preliminary data.</text>
</comment>
<dbReference type="RefSeq" id="WP_110024376.1">
    <property type="nucleotide sequence ID" value="NZ_PDNZ01000013.1"/>
</dbReference>
<dbReference type="OrthoDB" id="9805176at2"/>
<proteinExistence type="predicted"/>
<dbReference type="InterPro" id="IPR026002">
    <property type="entry name" value="ATC_hydrolase-like"/>
</dbReference>
<evidence type="ECO:0000313" key="1">
    <source>
        <dbReference type="EMBL" id="PWW80978.1"/>
    </source>
</evidence>
<keyword evidence="2" id="KW-1185">Reference proteome</keyword>
<organism evidence="1 2">
    <name type="scientific">Prosthecochloris marina</name>
    <dbReference type="NCBI Taxonomy" id="2017681"/>
    <lineage>
        <taxon>Bacteria</taxon>
        <taxon>Pseudomonadati</taxon>
        <taxon>Chlorobiota</taxon>
        <taxon>Chlorobiia</taxon>
        <taxon>Chlorobiales</taxon>
        <taxon>Chlorobiaceae</taxon>
        <taxon>Prosthecochloris</taxon>
    </lineage>
</organism>